<feature type="region of interest" description="Disordered" evidence="1">
    <location>
        <begin position="184"/>
        <end position="203"/>
    </location>
</feature>
<accession>A0A084SX23</accession>
<evidence type="ECO:0000256" key="1">
    <source>
        <dbReference type="SAM" id="MobiDB-lite"/>
    </source>
</evidence>
<dbReference type="EMBL" id="JPMI01000075">
    <property type="protein sequence ID" value="KFA93008.1"/>
    <property type="molecule type" value="Genomic_DNA"/>
</dbReference>
<name>A0A084SX23_9BACT</name>
<dbReference type="AlphaFoldDB" id="A0A084SX23"/>
<evidence type="ECO:0000313" key="2">
    <source>
        <dbReference type="EMBL" id="KFA93008.1"/>
    </source>
</evidence>
<dbReference type="RefSeq" id="WP_043393695.1">
    <property type="nucleotide sequence ID" value="NZ_JPMI01000075.1"/>
</dbReference>
<proteinExistence type="predicted"/>
<organism evidence="2 3">
    <name type="scientific">Archangium violaceum Cb vi76</name>
    <dbReference type="NCBI Taxonomy" id="1406225"/>
    <lineage>
        <taxon>Bacteria</taxon>
        <taxon>Pseudomonadati</taxon>
        <taxon>Myxococcota</taxon>
        <taxon>Myxococcia</taxon>
        <taxon>Myxococcales</taxon>
        <taxon>Cystobacterineae</taxon>
        <taxon>Archangiaceae</taxon>
        <taxon>Archangium</taxon>
    </lineage>
</organism>
<reference evidence="2 3" key="1">
    <citation type="submission" date="2014-07" db="EMBL/GenBank/DDBJ databases">
        <title>Draft Genome Sequence of Gephyronic Acid Producer, Cystobacter violaceus Strain Cb vi76.</title>
        <authorList>
            <person name="Stevens D.C."/>
            <person name="Young J."/>
            <person name="Carmichael R."/>
            <person name="Tan J."/>
            <person name="Taylor R.E."/>
        </authorList>
    </citation>
    <scope>NUCLEOTIDE SEQUENCE [LARGE SCALE GENOMIC DNA]</scope>
    <source>
        <strain evidence="2 3">Cb vi76</strain>
    </source>
</reference>
<dbReference type="Proteomes" id="UP000028547">
    <property type="component" value="Unassembled WGS sequence"/>
</dbReference>
<gene>
    <name evidence="2" type="ORF">Q664_12060</name>
</gene>
<protein>
    <submittedName>
        <fullName evidence="2">Uncharacterized protein</fullName>
    </submittedName>
</protein>
<sequence length="689" mass="74813">MTSPQEPTDALDGLERTAQELAVHGYEAGVSWDDLLVRLQAPPLQQSPSLRPGAARRSGTELQALIIALREKSSSSAPREDRSFVRAGYLIEGTPGLPEPSVRPALAEALAARQPALELRQLFPDLWAVDLELWQQLDSQAVSPRTLALLWLSSPGRRLVQDLSVLPHLPRVRTFGASDFSPSRLHSASGPFPSGTSAPSPRTPWHELHTAVPGRALAHWQPADGSVRSALRILGGQQGEPLFLRGAALAWLLDRAAEQPSYELEGLQRSLRDDLLLAFISGFPPPEDASRHARSRDSARLETACLLHAARLVEDAPSGTAAARGWSLARWLQSCTFRSPFVGGDEEALSARLRALLPASPSDIPSRDDVLDPSRFSDEGQGLDIAELALVAGAALHYRPDAPETRARLLPTPLPLVQALRRVADRTLNPGELQAEALLARFQEGSLPREPTGQGHAPLAGPVSNALGWEARHVAPPLVARWVLSHHRISWLARVSARVLEECLELFQHQPPRHDWLALAVFAEGQELGPGARARVAEVWRGVLQATGGSLGQRGELTLMAIGVLDQLSEEESEGVAALVRFAAPDWRHRDLEALAEAAEKQGRVTPWRASMEGLLSMCADKSVDTENRLRAALLALRRASSSSLPERAGYLQRLASLGARAPFIQNVALRRELRRLGLVSALESKGGR</sequence>
<evidence type="ECO:0000313" key="3">
    <source>
        <dbReference type="Proteomes" id="UP000028547"/>
    </source>
</evidence>
<comment type="caution">
    <text evidence="2">The sequence shown here is derived from an EMBL/GenBank/DDBJ whole genome shotgun (WGS) entry which is preliminary data.</text>
</comment>